<evidence type="ECO:0000256" key="1">
    <source>
        <dbReference type="SAM" id="Phobius"/>
    </source>
</evidence>
<dbReference type="RefSeq" id="WP_062044077.1">
    <property type="nucleotide sequence ID" value="NZ_DF968183.1"/>
</dbReference>
<reference evidence="2" key="1">
    <citation type="journal article" date="2015" name="Genome Announc.">
        <title>Draft Genome Sequence of Bacteroidales Strain TBC1, a Novel Isolate from a Methanogenic Wastewater Treatment System.</title>
        <authorList>
            <person name="Tourlousse D.M."/>
            <person name="Matsuura N."/>
            <person name="Sun L."/>
            <person name="Toyonaga M."/>
            <person name="Kuroda K."/>
            <person name="Ohashi A."/>
            <person name="Cruz R."/>
            <person name="Yamaguchi T."/>
            <person name="Sekiguchi Y."/>
        </authorList>
    </citation>
    <scope>NUCLEOTIDE SEQUENCE [LARGE SCALE GENOMIC DNA]</scope>
    <source>
        <strain evidence="2">TBC1</strain>
    </source>
</reference>
<accession>A0A0S7BUA8</accession>
<dbReference type="Proteomes" id="UP000053091">
    <property type="component" value="Unassembled WGS sequence"/>
</dbReference>
<evidence type="ECO:0000313" key="3">
    <source>
        <dbReference type="Proteomes" id="UP000053091"/>
    </source>
</evidence>
<feature type="transmembrane region" description="Helical" evidence="1">
    <location>
        <begin position="69"/>
        <end position="85"/>
    </location>
</feature>
<gene>
    <name evidence="2" type="ORF">TBC1_12374</name>
</gene>
<dbReference type="AlphaFoldDB" id="A0A0S7BUA8"/>
<keyword evidence="1" id="KW-0812">Transmembrane</keyword>
<protein>
    <recommendedName>
        <fullName evidence="4">Riboflavin synthase subunit beta</fullName>
    </recommendedName>
</protein>
<keyword evidence="1" id="KW-1133">Transmembrane helix</keyword>
<dbReference type="STRING" id="1678841.TBC1_12374"/>
<dbReference type="EMBL" id="DF968183">
    <property type="protein sequence ID" value="GAP44565.1"/>
    <property type="molecule type" value="Genomic_DNA"/>
</dbReference>
<organism evidence="2">
    <name type="scientific">Lentimicrobium saccharophilum</name>
    <dbReference type="NCBI Taxonomy" id="1678841"/>
    <lineage>
        <taxon>Bacteria</taxon>
        <taxon>Pseudomonadati</taxon>
        <taxon>Bacteroidota</taxon>
        <taxon>Bacteroidia</taxon>
        <taxon>Bacteroidales</taxon>
        <taxon>Lentimicrobiaceae</taxon>
        <taxon>Lentimicrobium</taxon>
    </lineage>
</organism>
<keyword evidence="1" id="KW-0472">Membrane</keyword>
<name>A0A0S7BUA8_9BACT</name>
<evidence type="ECO:0000313" key="2">
    <source>
        <dbReference type="EMBL" id="GAP44565.1"/>
    </source>
</evidence>
<evidence type="ECO:0008006" key="4">
    <source>
        <dbReference type="Google" id="ProtNLM"/>
    </source>
</evidence>
<proteinExistence type="predicted"/>
<keyword evidence="3" id="KW-1185">Reference proteome</keyword>
<sequence length="86" mass="10779">MKIVAFKTGKPKSFNYRPLFYDKKKEEMEERLKRYTKPEEVESERLKLKIRESWRRRDNSNRQTSQRTFYIYIIAAILLLYFIFFR</sequence>